<evidence type="ECO:0000256" key="1">
    <source>
        <dbReference type="SAM" id="MobiDB-lite"/>
    </source>
</evidence>
<dbReference type="InParanoid" id="A0A166MQX1"/>
<feature type="compositionally biased region" description="Basic and acidic residues" evidence="1">
    <location>
        <begin position="467"/>
        <end position="478"/>
    </location>
</feature>
<feature type="compositionally biased region" description="Pro residues" evidence="1">
    <location>
        <begin position="42"/>
        <end position="52"/>
    </location>
</feature>
<feature type="region of interest" description="Disordered" evidence="1">
    <location>
        <begin position="1"/>
        <end position="178"/>
    </location>
</feature>
<gene>
    <name evidence="2" type="ORF">EXIGLDRAFT_691650</name>
</gene>
<evidence type="ECO:0000313" key="2">
    <source>
        <dbReference type="EMBL" id="KZV78303.1"/>
    </source>
</evidence>
<dbReference type="AlphaFoldDB" id="A0A166MQX1"/>
<feature type="compositionally biased region" description="Polar residues" evidence="1">
    <location>
        <begin position="480"/>
        <end position="498"/>
    </location>
</feature>
<dbReference type="OrthoDB" id="10652967at2759"/>
<name>A0A166MQX1_EXIGL</name>
<proteinExistence type="predicted"/>
<feature type="region of interest" description="Disordered" evidence="1">
    <location>
        <begin position="467"/>
        <end position="498"/>
    </location>
</feature>
<reference evidence="2 3" key="1">
    <citation type="journal article" date="2016" name="Mol. Biol. Evol.">
        <title>Comparative Genomics of Early-Diverging Mushroom-Forming Fungi Provides Insights into the Origins of Lignocellulose Decay Capabilities.</title>
        <authorList>
            <person name="Nagy L.G."/>
            <person name="Riley R."/>
            <person name="Tritt A."/>
            <person name="Adam C."/>
            <person name="Daum C."/>
            <person name="Floudas D."/>
            <person name="Sun H."/>
            <person name="Yadav J.S."/>
            <person name="Pangilinan J."/>
            <person name="Larsson K.H."/>
            <person name="Matsuura K."/>
            <person name="Barry K."/>
            <person name="Labutti K."/>
            <person name="Kuo R."/>
            <person name="Ohm R.A."/>
            <person name="Bhattacharya S.S."/>
            <person name="Shirouzu T."/>
            <person name="Yoshinaga Y."/>
            <person name="Martin F.M."/>
            <person name="Grigoriev I.V."/>
            <person name="Hibbett D.S."/>
        </authorList>
    </citation>
    <scope>NUCLEOTIDE SEQUENCE [LARGE SCALE GENOMIC DNA]</scope>
    <source>
        <strain evidence="2 3">HHB12029</strain>
    </source>
</reference>
<organism evidence="2 3">
    <name type="scientific">Exidia glandulosa HHB12029</name>
    <dbReference type="NCBI Taxonomy" id="1314781"/>
    <lineage>
        <taxon>Eukaryota</taxon>
        <taxon>Fungi</taxon>
        <taxon>Dikarya</taxon>
        <taxon>Basidiomycota</taxon>
        <taxon>Agaricomycotina</taxon>
        <taxon>Agaricomycetes</taxon>
        <taxon>Auriculariales</taxon>
        <taxon>Exidiaceae</taxon>
        <taxon>Exidia</taxon>
    </lineage>
</organism>
<dbReference type="Proteomes" id="UP000077266">
    <property type="component" value="Unassembled WGS sequence"/>
</dbReference>
<keyword evidence="3" id="KW-1185">Reference proteome</keyword>
<evidence type="ECO:0000313" key="3">
    <source>
        <dbReference type="Proteomes" id="UP000077266"/>
    </source>
</evidence>
<protein>
    <submittedName>
        <fullName evidence="2">Uncharacterized protein</fullName>
    </submittedName>
</protein>
<accession>A0A166MQX1</accession>
<feature type="region of interest" description="Disordered" evidence="1">
    <location>
        <begin position="259"/>
        <end position="298"/>
    </location>
</feature>
<sequence length="591" mass="65875">MPAHRKQVEFASPPAENPSDDEDGFPETPTRIPNKKKNASRPNPPKEPPRVIPKPKKAAAPVPSTRVTRSKKAAEAPADGDDHTSPPPAPPPAAKRKTAVKLPVPAPKTPRLLRVPKKNAVRSPKARQTSKIATPGGRRQTASKRAPATPRRDKTATHASARLKRTPKRSLGPVKAKKRAQFVPVVEDDDVFDNGWMGEEDMLEDVEDGEEIDDMEDVVEEEMQDGSDGYESPTDAVAGGRRSHRFVNPPAQLARIGEDADDGFEQPRGQKRPHPLRTSVASASDVISPHRKKTNTGDVWDHFEEGRTVDSRIATIPECVKTIVLGGLVTYLPLHLFAPEILQAEERARMSLRPDESVLTRVPQPLVAETDATPEQYMTWSKKMILALELLEVPQRVINMYEKHFRDVQTDERFISDWPVWRLYDLRRRSLVKGARPLDISVFDEVLFRQCQNVVTSDMNARIRSMSDRLQQRNDRKPSQPASASTHSNQGASTSRAQGKTDMKALKYSCCFICGSSSHTHDKDVTRTDCPPRWLVYDKRLNAYRTPDTRALLCYHYNSDNGCSKPACRFANNGHRCSLCGGAHACGQCKA</sequence>
<feature type="region of interest" description="Disordered" evidence="1">
    <location>
        <begin position="223"/>
        <end position="243"/>
    </location>
</feature>
<dbReference type="EMBL" id="KV426974">
    <property type="protein sequence ID" value="KZV78303.1"/>
    <property type="molecule type" value="Genomic_DNA"/>
</dbReference>